<dbReference type="InterPro" id="IPR045158">
    <property type="entry name" value="KEA4/5/6-like"/>
</dbReference>
<dbReference type="GO" id="GO:0006811">
    <property type="term" value="P:monoatomic ion transport"/>
    <property type="evidence" value="ECO:0007669"/>
    <property type="project" value="UniProtKB-KW"/>
</dbReference>
<gene>
    <name evidence="12" type="ORF">R1flu_003650</name>
</gene>
<evidence type="ECO:0000256" key="5">
    <source>
        <dbReference type="ARBA" id="ARBA00022729"/>
    </source>
</evidence>
<dbReference type="GO" id="GO:0016020">
    <property type="term" value="C:membrane"/>
    <property type="evidence" value="ECO:0007669"/>
    <property type="project" value="UniProtKB-SubCell"/>
</dbReference>
<evidence type="ECO:0000256" key="9">
    <source>
        <dbReference type="SAM" id="MobiDB-lite"/>
    </source>
</evidence>
<keyword evidence="2" id="KW-0813">Transport</keyword>
<keyword evidence="13" id="KW-1185">Reference proteome</keyword>
<feature type="transmembrane region" description="Helical" evidence="10">
    <location>
        <begin position="723"/>
        <end position="744"/>
    </location>
</feature>
<dbReference type="AlphaFoldDB" id="A0ABD1Y9Q2"/>
<evidence type="ECO:0000313" key="12">
    <source>
        <dbReference type="EMBL" id="KAL2623445.1"/>
    </source>
</evidence>
<keyword evidence="4 10" id="KW-0812">Transmembrane</keyword>
<feature type="compositionally biased region" description="Polar residues" evidence="9">
    <location>
        <begin position="851"/>
        <end position="860"/>
    </location>
</feature>
<feature type="transmembrane region" description="Helical" evidence="10">
    <location>
        <begin position="478"/>
        <end position="498"/>
    </location>
</feature>
<feature type="transmembrane region" description="Helical" evidence="10">
    <location>
        <begin position="697"/>
        <end position="716"/>
    </location>
</feature>
<feature type="compositionally biased region" description="Basic and acidic residues" evidence="9">
    <location>
        <begin position="224"/>
        <end position="241"/>
    </location>
</feature>
<feature type="region of interest" description="Disordered" evidence="9">
    <location>
        <begin position="835"/>
        <end position="867"/>
    </location>
</feature>
<dbReference type="Gene3D" id="1.20.1530.20">
    <property type="match status" value="1"/>
</dbReference>
<feature type="transmembrane region" description="Helical" evidence="10">
    <location>
        <begin position="598"/>
        <end position="623"/>
    </location>
</feature>
<feature type="region of interest" description="Disordered" evidence="9">
    <location>
        <begin position="288"/>
        <end position="314"/>
    </location>
</feature>
<evidence type="ECO:0000256" key="6">
    <source>
        <dbReference type="ARBA" id="ARBA00022989"/>
    </source>
</evidence>
<dbReference type="PANTHER" id="PTHR16254">
    <property type="entry name" value="POTASSIUM/PROTON ANTIPORTER-RELATED"/>
    <property type="match status" value="1"/>
</dbReference>
<proteinExistence type="predicted"/>
<organism evidence="12 13">
    <name type="scientific">Riccia fluitans</name>
    <dbReference type="NCBI Taxonomy" id="41844"/>
    <lineage>
        <taxon>Eukaryota</taxon>
        <taxon>Viridiplantae</taxon>
        <taxon>Streptophyta</taxon>
        <taxon>Embryophyta</taxon>
        <taxon>Marchantiophyta</taxon>
        <taxon>Marchantiopsida</taxon>
        <taxon>Marchantiidae</taxon>
        <taxon>Marchantiales</taxon>
        <taxon>Ricciaceae</taxon>
        <taxon>Riccia</taxon>
    </lineage>
</organism>
<dbReference type="Pfam" id="PF00999">
    <property type="entry name" value="Na_H_Exchanger"/>
    <property type="match status" value="1"/>
</dbReference>
<dbReference type="InterPro" id="IPR038770">
    <property type="entry name" value="Na+/solute_symporter_sf"/>
</dbReference>
<feature type="transmembrane region" description="Helical" evidence="10">
    <location>
        <begin position="52"/>
        <end position="70"/>
    </location>
</feature>
<feature type="transmembrane region" description="Helical" evidence="10">
    <location>
        <begin position="644"/>
        <end position="677"/>
    </location>
</feature>
<evidence type="ECO:0000256" key="4">
    <source>
        <dbReference type="ARBA" id="ARBA00022692"/>
    </source>
</evidence>
<reference evidence="12 13" key="1">
    <citation type="submission" date="2024-09" db="EMBL/GenBank/DDBJ databases">
        <title>Chromosome-scale assembly of Riccia fluitans.</title>
        <authorList>
            <person name="Paukszto L."/>
            <person name="Sawicki J."/>
            <person name="Karawczyk K."/>
            <person name="Piernik-Szablinska J."/>
            <person name="Szczecinska M."/>
            <person name="Mazdziarz M."/>
        </authorList>
    </citation>
    <scope>NUCLEOTIDE SEQUENCE [LARGE SCALE GENOMIC DNA]</scope>
    <source>
        <strain evidence="12">Rf_01</strain>
        <tissue evidence="12">Aerial parts of the thallus</tissue>
    </source>
</reference>
<feature type="compositionally biased region" description="Basic and acidic residues" evidence="9">
    <location>
        <begin position="299"/>
        <end position="314"/>
    </location>
</feature>
<dbReference type="Proteomes" id="UP001605036">
    <property type="component" value="Unassembled WGS sequence"/>
</dbReference>
<dbReference type="EMBL" id="JBHFFA010000006">
    <property type="protein sequence ID" value="KAL2623445.1"/>
    <property type="molecule type" value="Genomic_DNA"/>
</dbReference>
<dbReference type="GO" id="GO:0015297">
    <property type="term" value="F:antiporter activity"/>
    <property type="evidence" value="ECO:0007669"/>
    <property type="project" value="UniProtKB-KW"/>
</dbReference>
<feature type="domain" description="Cation/H+ exchanger transmembrane" evidence="11">
    <location>
        <begin position="440"/>
        <end position="804"/>
    </location>
</feature>
<evidence type="ECO:0000313" key="13">
    <source>
        <dbReference type="Proteomes" id="UP001605036"/>
    </source>
</evidence>
<comment type="subcellular location">
    <subcellularLocation>
        <location evidence="1">Membrane</location>
        <topology evidence="1">Multi-pass membrane protein</topology>
    </subcellularLocation>
</comment>
<accession>A0ABD1Y9Q2</accession>
<feature type="transmembrane region" description="Helical" evidence="10">
    <location>
        <begin position="782"/>
        <end position="801"/>
    </location>
</feature>
<keyword evidence="7" id="KW-0406">Ion transport</keyword>
<feature type="transmembrane region" description="Helical" evidence="10">
    <location>
        <begin position="750"/>
        <end position="770"/>
    </location>
</feature>
<dbReference type="InterPro" id="IPR006153">
    <property type="entry name" value="Cation/H_exchanger_TM"/>
</dbReference>
<evidence type="ECO:0000259" key="11">
    <source>
        <dbReference type="Pfam" id="PF00999"/>
    </source>
</evidence>
<evidence type="ECO:0000256" key="10">
    <source>
        <dbReference type="SAM" id="Phobius"/>
    </source>
</evidence>
<keyword evidence="8 10" id="KW-0472">Membrane</keyword>
<feature type="transmembrane region" description="Helical" evidence="10">
    <location>
        <begin position="537"/>
        <end position="557"/>
    </location>
</feature>
<evidence type="ECO:0000256" key="7">
    <source>
        <dbReference type="ARBA" id="ARBA00023065"/>
    </source>
</evidence>
<evidence type="ECO:0000256" key="2">
    <source>
        <dbReference type="ARBA" id="ARBA00022448"/>
    </source>
</evidence>
<feature type="region of interest" description="Disordered" evidence="9">
    <location>
        <begin position="208"/>
        <end position="248"/>
    </location>
</feature>
<dbReference type="PANTHER" id="PTHR16254:SF27">
    <property type="entry name" value="K+_H+-ANTIPORTER-RELATED"/>
    <property type="match status" value="1"/>
</dbReference>
<feature type="transmembrane region" description="Helical" evidence="10">
    <location>
        <begin position="431"/>
        <end position="458"/>
    </location>
</feature>
<keyword evidence="6 10" id="KW-1133">Transmembrane helix</keyword>
<feature type="transmembrane region" description="Helical" evidence="10">
    <location>
        <begin position="569"/>
        <end position="592"/>
    </location>
</feature>
<feature type="transmembrane region" description="Helical" evidence="10">
    <location>
        <begin position="82"/>
        <end position="101"/>
    </location>
</feature>
<keyword evidence="3" id="KW-0050">Antiport</keyword>
<feature type="transmembrane region" description="Helical" evidence="10">
    <location>
        <begin position="510"/>
        <end position="531"/>
    </location>
</feature>
<evidence type="ECO:0000256" key="3">
    <source>
        <dbReference type="ARBA" id="ARBA00022449"/>
    </source>
</evidence>
<sequence length="924" mass="99718">MTKTAGPPSGGLSFGPECFSRCVQPPHSNGGFAGGRLWREFQDFNPLVEFSLPYGVSGGICSAVFIVAFVKGVESSWCRHWRSASLGIVLVFISCSSLLIATSHNFGYGSEVFRESSVADSLSSFSFLPSFNSTVLWVNDTSERDDSSERYIDRRQLIGLTEGNPGAAGEAKVGNETQGEKDIEALVQKVGAKVTTEDDDYENVALIQKTGSDEEAEEVLPVQDGKEKEDVEQEKQDRSTESDLEAESGVVEKLLDMLEEDTVHDEKNDRFNKTITAQEGVLETVARVGGHSFDEEDGVTDRDPDESGKNVEEVKLDSSEVQKDVEKSGEDWVATSNVTLGNNSSGTDVTWLDRIMGESEQPRKVEPTAEVKDATLSVQPKKNVTRDKALEENSGYKQIDDIPRLIDREDNEYVISNPGKNRMKLQEDLTLISDIIIVIVAAAFGGTVCGLLGQPVILGYLAAGMVVGPGGLHLVHELVQVETLAQFGVVFLLFVLGVEFNPGKMQGVHGVALGGGCIQIGAAMLLGGLLGSSVPQGVFIGAFLSMSSTAVVVKCLMDAKMGSTEHGQIMLGTLILQDCALGLLLAIMPALAAKGSGVSTFVIALSREGMLLLTFCAGAWALAKFFIPRFLRFLVQLTKFNTELYLLGITGVCLLLALISQSLGLSLEVGAFVGGLALSGGKHTERTLHQVEPIRNIFAALFLASIGMVMHPIFLWQHKDILLASLAVVFFGKTCLFSGVVRAFGYGGKTSLSVGIALAQIGEFAFILLSRAQNLGLVSKKLYLLLMGTSALSLVLTPFAFKIVIRLMPSGGQPVYRKATSKPANSFSIPSVQLNSKSHGGQDTGEAIFWSPTSPNSGSVETKDSDDAQDQVMEFHDLEDGRADSYIPSPAGLVFRRPTHNVTNGKWSEWKKELEEHEVDNYRR</sequence>
<name>A0ABD1Y9Q2_9MARC</name>
<protein>
    <recommendedName>
        <fullName evidence="11">Cation/H+ exchanger transmembrane domain-containing protein</fullName>
    </recommendedName>
</protein>
<evidence type="ECO:0000256" key="1">
    <source>
        <dbReference type="ARBA" id="ARBA00004141"/>
    </source>
</evidence>
<evidence type="ECO:0000256" key="8">
    <source>
        <dbReference type="ARBA" id="ARBA00023136"/>
    </source>
</evidence>
<keyword evidence="5" id="KW-0732">Signal</keyword>
<comment type="caution">
    <text evidence="12">The sequence shown here is derived from an EMBL/GenBank/DDBJ whole genome shotgun (WGS) entry which is preliminary data.</text>
</comment>